<dbReference type="Proteomes" id="UP001305779">
    <property type="component" value="Unassembled WGS sequence"/>
</dbReference>
<feature type="region of interest" description="Disordered" evidence="1">
    <location>
        <begin position="227"/>
        <end position="324"/>
    </location>
</feature>
<name>A0ABR0E9R0_ZASCE</name>
<reference evidence="2 3" key="1">
    <citation type="journal article" date="2023" name="G3 (Bethesda)">
        <title>A chromosome-level genome assembly of Zasmidium syzygii isolated from banana leaves.</title>
        <authorList>
            <person name="van Westerhoven A.C."/>
            <person name="Mehrabi R."/>
            <person name="Talebi R."/>
            <person name="Steentjes M.B.F."/>
            <person name="Corcolon B."/>
            <person name="Chong P.A."/>
            <person name="Kema G.H.J."/>
            <person name="Seidl M.F."/>
        </authorList>
    </citation>
    <scope>NUCLEOTIDE SEQUENCE [LARGE SCALE GENOMIC DNA]</scope>
    <source>
        <strain evidence="2 3">P124</strain>
    </source>
</reference>
<accession>A0ABR0E9R0</accession>
<keyword evidence="3" id="KW-1185">Reference proteome</keyword>
<proteinExistence type="predicted"/>
<evidence type="ECO:0000313" key="2">
    <source>
        <dbReference type="EMBL" id="KAK4497951.1"/>
    </source>
</evidence>
<evidence type="ECO:0000313" key="3">
    <source>
        <dbReference type="Proteomes" id="UP001305779"/>
    </source>
</evidence>
<dbReference type="EMBL" id="JAXOVC010000008">
    <property type="protein sequence ID" value="KAK4497951.1"/>
    <property type="molecule type" value="Genomic_DNA"/>
</dbReference>
<feature type="region of interest" description="Disordered" evidence="1">
    <location>
        <begin position="25"/>
        <end position="55"/>
    </location>
</feature>
<feature type="compositionally biased region" description="Low complexity" evidence="1">
    <location>
        <begin position="232"/>
        <end position="242"/>
    </location>
</feature>
<evidence type="ECO:0000256" key="1">
    <source>
        <dbReference type="SAM" id="MobiDB-lite"/>
    </source>
</evidence>
<comment type="caution">
    <text evidence="2">The sequence shown here is derived from an EMBL/GenBank/DDBJ whole genome shotgun (WGS) entry which is preliminary data.</text>
</comment>
<gene>
    <name evidence="2" type="ORF">PRZ48_010607</name>
</gene>
<feature type="compositionally biased region" description="Basic and acidic residues" evidence="1">
    <location>
        <begin position="312"/>
        <end position="324"/>
    </location>
</feature>
<sequence length="339" mass="37830">MPRQLTISPAPFKSSYLSIPPTPFSPRLPITPPASPPKTFTKSTTHTHLKASTDLLPPPADPLPWLWQCHRCKRVYQLGVTRRCLDDGHFFCAGSTVVKRSKKNNYKKVVRHQACASEFDYQGWKGWGVWRNEIQAQVKAAEALVRVEEGVWFKGLFGKGKQGKDCWNECHYPSECTWSKRFGGDIPVANATVPPKKETKKEEEKPATAIWFDDILLSIADPASENYLEPLSTAPSPATTTTDPLEPDTSAPSMDDLLQSAKRRKRRSSGQIPLVPSPLGANPPDDDKGERVIRKSASSGALLESLEQDVEEERRRGGEKGEWREKADALVRSFKGRVL</sequence>
<feature type="compositionally biased region" description="Pro residues" evidence="1">
    <location>
        <begin position="25"/>
        <end position="36"/>
    </location>
</feature>
<organism evidence="2 3">
    <name type="scientific">Zasmidium cellare</name>
    <name type="common">Wine cellar mold</name>
    <name type="synonym">Racodium cellare</name>
    <dbReference type="NCBI Taxonomy" id="395010"/>
    <lineage>
        <taxon>Eukaryota</taxon>
        <taxon>Fungi</taxon>
        <taxon>Dikarya</taxon>
        <taxon>Ascomycota</taxon>
        <taxon>Pezizomycotina</taxon>
        <taxon>Dothideomycetes</taxon>
        <taxon>Dothideomycetidae</taxon>
        <taxon>Mycosphaerellales</taxon>
        <taxon>Mycosphaerellaceae</taxon>
        <taxon>Zasmidium</taxon>
    </lineage>
</organism>
<protein>
    <submittedName>
        <fullName evidence="2">Uncharacterized protein</fullName>
    </submittedName>
</protein>
<feature type="compositionally biased region" description="Low complexity" evidence="1">
    <location>
        <begin position="296"/>
        <end position="305"/>
    </location>
</feature>